<dbReference type="AlphaFoldDB" id="W0LE45"/>
<accession>W0LE45</accession>
<dbReference type="HOGENOM" id="CLU_085306_1_2_6"/>
<sequence>MCYAYSRRFSQDYGGDFWHWYTQSDSGFFICPQTEKTYRIEVNSNYYKGEMSAQALGMTVSLYALCVLAESGHDFFIESYHRLRDFAVRHPEWAAIRGAID</sequence>
<comment type="similarity">
    <text evidence="1">Belongs to the antirestriction protein family.</text>
</comment>
<evidence type="ECO:0000256" key="1">
    <source>
        <dbReference type="ARBA" id="ARBA00008618"/>
    </source>
</evidence>
<dbReference type="Gene3D" id="3.30.70.3580">
    <property type="entry name" value="Antirestriction protein"/>
    <property type="match status" value="1"/>
</dbReference>
<dbReference type="InterPro" id="IPR004914">
    <property type="entry name" value="Antirestrict"/>
</dbReference>
<evidence type="ECO:0000313" key="2">
    <source>
        <dbReference type="EMBL" id="AHG20659.2"/>
    </source>
</evidence>
<dbReference type="KEGG" id="sfo:Z042_14315"/>
<name>W0LE45_9GAMM</name>
<proteinExistence type="inferred from homology"/>
<organism evidence="2 3">
    <name type="scientific">Chania multitudinisentens RB-25</name>
    <dbReference type="NCBI Taxonomy" id="1441930"/>
    <lineage>
        <taxon>Bacteria</taxon>
        <taxon>Pseudomonadati</taxon>
        <taxon>Pseudomonadota</taxon>
        <taxon>Gammaproteobacteria</taxon>
        <taxon>Enterobacterales</taxon>
        <taxon>Yersiniaceae</taxon>
        <taxon>Chania</taxon>
    </lineage>
</organism>
<reference evidence="2 3" key="2">
    <citation type="submission" date="2015-03" db="EMBL/GenBank/DDBJ databases">
        <authorList>
            <person name="Chan K.-G."/>
        </authorList>
    </citation>
    <scope>NUCLEOTIDE SEQUENCE [LARGE SCALE GENOMIC DNA]</scope>
    <source>
        <strain evidence="2 3">RB-25</strain>
    </source>
</reference>
<dbReference type="EMBL" id="CP007044">
    <property type="protein sequence ID" value="AHG20659.2"/>
    <property type="molecule type" value="Genomic_DNA"/>
</dbReference>
<dbReference type="Proteomes" id="UP000019030">
    <property type="component" value="Chromosome"/>
</dbReference>
<protein>
    <recommendedName>
        <fullName evidence="4">Antirestriction protein</fullName>
    </recommendedName>
</protein>
<keyword evidence="3" id="KW-1185">Reference proteome</keyword>
<dbReference type="STRING" id="1441930.Z042_14315"/>
<evidence type="ECO:0008006" key="4">
    <source>
        <dbReference type="Google" id="ProtNLM"/>
    </source>
</evidence>
<gene>
    <name evidence="2" type="ORF">Z042_14315</name>
</gene>
<dbReference type="InterPro" id="IPR042297">
    <property type="entry name" value="Antirestriction_sf"/>
</dbReference>
<reference evidence="2 3" key="1">
    <citation type="submission" date="2014-01" db="EMBL/GenBank/DDBJ databases">
        <title>Isolation of Serratia multitudinisentens RB-25 from Ex-Landfill site.</title>
        <authorList>
            <person name="Robson E.H.J."/>
        </authorList>
    </citation>
    <scope>NUCLEOTIDE SEQUENCE [LARGE SCALE GENOMIC DNA]</scope>
    <source>
        <strain evidence="2 3">RB-25</strain>
    </source>
</reference>
<dbReference type="Pfam" id="PF03230">
    <property type="entry name" value="Antirestrict"/>
    <property type="match status" value="1"/>
</dbReference>
<dbReference type="eggNOG" id="ENOG502ZPKK">
    <property type="taxonomic scope" value="Bacteria"/>
</dbReference>
<evidence type="ECO:0000313" key="3">
    <source>
        <dbReference type="Proteomes" id="UP000019030"/>
    </source>
</evidence>